<keyword evidence="3" id="KW-1185">Reference proteome</keyword>
<dbReference type="EMBL" id="RCUY01000009">
    <property type="protein sequence ID" value="RLP82316.1"/>
    <property type="molecule type" value="Genomic_DNA"/>
</dbReference>
<feature type="transmembrane region" description="Helical" evidence="1">
    <location>
        <begin position="54"/>
        <end position="76"/>
    </location>
</feature>
<evidence type="ECO:0000313" key="3">
    <source>
        <dbReference type="Proteomes" id="UP000269438"/>
    </source>
</evidence>
<dbReference type="OrthoDB" id="3178004at2"/>
<organism evidence="2 3">
    <name type="scientific">Mycetocola lacteus</name>
    <dbReference type="NCBI Taxonomy" id="76637"/>
    <lineage>
        <taxon>Bacteria</taxon>
        <taxon>Bacillati</taxon>
        <taxon>Actinomycetota</taxon>
        <taxon>Actinomycetes</taxon>
        <taxon>Micrococcales</taxon>
        <taxon>Microbacteriaceae</taxon>
        <taxon>Mycetocola</taxon>
    </lineage>
</organism>
<feature type="transmembrane region" description="Helical" evidence="1">
    <location>
        <begin position="123"/>
        <end position="140"/>
    </location>
</feature>
<sequence length="159" mass="16969">MSVKIRFTWAALFTLLPLIWLLVAAQDQPVVERAIATHWTLAGVPDGYDNQNGLLWAALIPLIACTLIAGALVIALDQSVGRWSAASGFGTLALVSAGAVLMRGAMLATALQPELGDRLGSPFLTLLWAIPWGAIAFWIASARRPIMPEPQEVLPESAD</sequence>
<reference evidence="2 3" key="1">
    <citation type="submission" date="2018-10" db="EMBL/GenBank/DDBJ databases">
        <authorList>
            <person name="Li J."/>
        </authorList>
    </citation>
    <scope>NUCLEOTIDE SEQUENCE [LARGE SCALE GENOMIC DNA]</scope>
    <source>
        <strain evidence="2 3">JCM 11654</strain>
    </source>
</reference>
<comment type="caution">
    <text evidence="2">The sequence shown here is derived from an EMBL/GenBank/DDBJ whole genome shotgun (WGS) entry which is preliminary data.</text>
</comment>
<gene>
    <name evidence="2" type="ORF">D9V34_11035</name>
</gene>
<protein>
    <recommendedName>
        <fullName evidence="4">DUF1648 domain-containing protein</fullName>
    </recommendedName>
</protein>
<evidence type="ECO:0000256" key="1">
    <source>
        <dbReference type="SAM" id="Phobius"/>
    </source>
</evidence>
<dbReference type="AlphaFoldDB" id="A0A3L7APG0"/>
<name>A0A3L7APG0_9MICO</name>
<proteinExistence type="predicted"/>
<evidence type="ECO:0000313" key="2">
    <source>
        <dbReference type="EMBL" id="RLP82316.1"/>
    </source>
</evidence>
<feature type="transmembrane region" description="Helical" evidence="1">
    <location>
        <begin position="88"/>
        <end position="111"/>
    </location>
</feature>
<evidence type="ECO:0008006" key="4">
    <source>
        <dbReference type="Google" id="ProtNLM"/>
    </source>
</evidence>
<dbReference type="RefSeq" id="WP_121688847.1">
    <property type="nucleotide sequence ID" value="NZ_RCUY01000009.1"/>
</dbReference>
<keyword evidence="1" id="KW-0472">Membrane</keyword>
<keyword evidence="1" id="KW-0812">Transmembrane</keyword>
<dbReference type="Proteomes" id="UP000269438">
    <property type="component" value="Unassembled WGS sequence"/>
</dbReference>
<accession>A0A3L7APG0</accession>
<keyword evidence="1" id="KW-1133">Transmembrane helix</keyword>